<dbReference type="Pfam" id="PF03641">
    <property type="entry name" value="Lysine_decarbox"/>
    <property type="match status" value="1"/>
</dbReference>
<keyword evidence="4" id="KW-1185">Reference proteome</keyword>
<keyword evidence="1" id="KW-0378">Hydrolase</keyword>
<dbReference type="EC" id="3.2.2.n1" evidence="1"/>
<comment type="catalytic activity">
    <reaction evidence="1">
        <text>N(6)-(dimethylallyl)adenosine 5'-phosphate + H2O = N(6)-dimethylallyladenine + D-ribose 5-phosphate</text>
        <dbReference type="Rhea" id="RHEA:48560"/>
        <dbReference type="ChEBI" id="CHEBI:15377"/>
        <dbReference type="ChEBI" id="CHEBI:17660"/>
        <dbReference type="ChEBI" id="CHEBI:57526"/>
        <dbReference type="ChEBI" id="CHEBI:78346"/>
        <dbReference type="EC" id="3.2.2.n1"/>
    </reaction>
</comment>
<dbReference type="InterPro" id="IPR031100">
    <property type="entry name" value="LOG_fam"/>
</dbReference>
<dbReference type="KEGG" id="smao:CAG99_07710"/>
<name>A0A1W7D568_9ACTN</name>
<dbReference type="Proteomes" id="UP000194218">
    <property type="component" value="Chromosome"/>
</dbReference>
<dbReference type="EMBL" id="CP021121">
    <property type="protein sequence ID" value="ARQ72218.1"/>
    <property type="molecule type" value="Genomic_DNA"/>
</dbReference>
<evidence type="ECO:0000256" key="2">
    <source>
        <dbReference type="SAM" id="MobiDB-lite"/>
    </source>
</evidence>
<protein>
    <recommendedName>
        <fullName evidence="1">Cytokinin riboside 5'-monophosphate phosphoribohydrolase</fullName>
        <ecNumber evidence="1">3.2.2.n1</ecNumber>
    </recommendedName>
</protein>
<dbReference type="GO" id="GO:0005829">
    <property type="term" value="C:cytosol"/>
    <property type="evidence" value="ECO:0007669"/>
    <property type="project" value="TreeGrafter"/>
</dbReference>
<accession>A0A1W7D568</accession>
<dbReference type="RefSeq" id="WP_086162056.1">
    <property type="nucleotide sequence ID" value="NZ_CP021121.1"/>
</dbReference>
<dbReference type="InterPro" id="IPR052341">
    <property type="entry name" value="LOG_family_nucleotidases"/>
</dbReference>
<feature type="compositionally biased region" description="Basic and acidic residues" evidence="2">
    <location>
        <begin position="7"/>
        <end position="17"/>
    </location>
</feature>
<dbReference type="AlphaFoldDB" id="A0A1W7D568"/>
<dbReference type="PANTHER" id="PTHR43393">
    <property type="entry name" value="CYTOKININ RIBOSIDE 5'-MONOPHOSPHATE PHOSPHORIBOHYDROLASE"/>
    <property type="match status" value="1"/>
</dbReference>
<dbReference type="Gene3D" id="3.40.50.450">
    <property type="match status" value="1"/>
</dbReference>
<dbReference type="InterPro" id="IPR005269">
    <property type="entry name" value="LOG"/>
</dbReference>
<feature type="region of interest" description="Disordered" evidence="2">
    <location>
        <begin position="1"/>
        <end position="34"/>
    </location>
</feature>
<evidence type="ECO:0000256" key="1">
    <source>
        <dbReference type="RuleBase" id="RU363015"/>
    </source>
</evidence>
<comment type="catalytic activity">
    <reaction evidence="1">
        <text>9-ribosyl-trans-zeatin 5'-phosphate + H2O = trans-zeatin + D-ribose 5-phosphate</text>
        <dbReference type="Rhea" id="RHEA:48564"/>
        <dbReference type="ChEBI" id="CHEBI:15377"/>
        <dbReference type="ChEBI" id="CHEBI:16522"/>
        <dbReference type="ChEBI" id="CHEBI:78346"/>
        <dbReference type="ChEBI" id="CHEBI:87947"/>
        <dbReference type="EC" id="3.2.2.n1"/>
    </reaction>
</comment>
<sequence length="249" mass="26682">MNGSRGTGERDDRREQRLGPVVRRGDQMTAGTADQRLLDTRGPSDWVHGDPWRVLRIQSEFVEGFGALAELGPAVSVFGSARTPPGSPEYELGRRIGGGLVEAGFAVITGGGPGAMEAANRGASEAGGVSVGLGIELPFEQGLNEYVGIGINFRYFFVRKTMFVKYAQGFLVLPGGLGTLDELFEALTLVQTRKVTRFPIVLVGTDYWGGLVAWLRDTVVAQGKASPVDESLFHLTDDVDEAIALVTKP</sequence>
<evidence type="ECO:0000313" key="4">
    <source>
        <dbReference type="Proteomes" id="UP000194218"/>
    </source>
</evidence>
<dbReference type="GO" id="GO:0102682">
    <property type="term" value="F:cytokinin riboside 5'-monophosphate phosphoribohydrolase activity"/>
    <property type="evidence" value="ECO:0007669"/>
    <property type="project" value="RHEA"/>
</dbReference>
<dbReference type="FunFam" id="3.40.50.450:FF:000011">
    <property type="entry name" value="TIGR00730 family Rossman fold protein"/>
    <property type="match status" value="1"/>
</dbReference>
<comment type="similarity">
    <text evidence="1">Belongs to the LOG family.</text>
</comment>
<evidence type="ECO:0000313" key="3">
    <source>
        <dbReference type="EMBL" id="ARQ72218.1"/>
    </source>
</evidence>
<keyword evidence="1" id="KW-0203">Cytokinin biosynthesis</keyword>
<reference evidence="3 4" key="1">
    <citation type="submission" date="2017-05" db="EMBL/GenBank/DDBJ databases">
        <title>Complete genome sequence of Streptomyces sp. SCSIO 03032 revealed the diverse biosynthetic pathways for its bioactive secondary metabolites.</title>
        <authorList>
            <person name="Ma L."/>
            <person name="Zhu Y."/>
            <person name="Zhang W."/>
            <person name="Zhang G."/>
            <person name="Tian X."/>
            <person name="Zhang S."/>
            <person name="Zhang C."/>
        </authorList>
    </citation>
    <scope>NUCLEOTIDE SEQUENCE [LARGE SCALE GENOMIC DNA]</scope>
    <source>
        <strain evidence="3 4">SCSIO 03032</strain>
    </source>
</reference>
<dbReference type="OrthoDB" id="9801098at2"/>
<proteinExistence type="inferred from homology"/>
<dbReference type="GO" id="GO:0009691">
    <property type="term" value="P:cytokinin biosynthetic process"/>
    <property type="evidence" value="ECO:0007669"/>
    <property type="project" value="UniProtKB-UniRule"/>
</dbReference>
<dbReference type="NCBIfam" id="TIGR00730">
    <property type="entry name" value="Rossman fold protein, TIGR00730 family"/>
    <property type="match status" value="1"/>
</dbReference>
<dbReference type="SUPFAM" id="SSF102405">
    <property type="entry name" value="MCP/YpsA-like"/>
    <property type="match status" value="1"/>
</dbReference>
<dbReference type="PANTHER" id="PTHR43393:SF2">
    <property type="entry name" value="CYTOKININ RIBOSIDE 5'-MONOPHOSPHATE PHOSPHORIBOHYDROLASE"/>
    <property type="match status" value="1"/>
</dbReference>
<organism evidence="3 4">
    <name type="scientific">Streptomyces marincola</name>
    <dbReference type="NCBI Taxonomy" id="2878388"/>
    <lineage>
        <taxon>Bacteria</taxon>
        <taxon>Bacillati</taxon>
        <taxon>Actinomycetota</taxon>
        <taxon>Actinomycetes</taxon>
        <taxon>Kitasatosporales</taxon>
        <taxon>Streptomycetaceae</taxon>
        <taxon>Streptomyces</taxon>
    </lineage>
</organism>
<gene>
    <name evidence="3" type="ORF">CAG99_07710</name>
</gene>